<dbReference type="InParanoid" id="A0A194XUE1"/>
<evidence type="ECO:0000256" key="1">
    <source>
        <dbReference type="SAM" id="MobiDB-lite"/>
    </source>
</evidence>
<name>A0A194XUE1_MOLSC</name>
<gene>
    <name evidence="2" type="ORF">LY89DRAFT_776141</name>
</gene>
<reference evidence="2 3" key="1">
    <citation type="submission" date="2015-10" db="EMBL/GenBank/DDBJ databases">
        <title>Full genome of DAOMC 229536 Phialocephala scopiformis, a fungal endophyte of spruce producing the potent anti-insectan compound rugulosin.</title>
        <authorList>
            <consortium name="DOE Joint Genome Institute"/>
            <person name="Walker A.K."/>
            <person name="Frasz S.L."/>
            <person name="Seifert K.A."/>
            <person name="Miller J.D."/>
            <person name="Mondo S.J."/>
            <person name="Labutti K."/>
            <person name="Lipzen A."/>
            <person name="Dockter R."/>
            <person name="Kennedy M."/>
            <person name="Grigoriev I.V."/>
            <person name="Spatafora J.W."/>
        </authorList>
    </citation>
    <scope>NUCLEOTIDE SEQUENCE [LARGE SCALE GENOMIC DNA]</scope>
    <source>
        <strain evidence="2 3">CBS 120377</strain>
    </source>
</reference>
<evidence type="ECO:0000313" key="2">
    <source>
        <dbReference type="EMBL" id="KUJ23935.1"/>
    </source>
</evidence>
<dbReference type="RefSeq" id="XP_018078290.1">
    <property type="nucleotide sequence ID" value="XM_018222015.1"/>
</dbReference>
<feature type="compositionally biased region" description="Acidic residues" evidence="1">
    <location>
        <begin position="296"/>
        <end position="320"/>
    </location>
</feature>
<dbReference type="GeneID" id="28831741"/>
<keyword evidence="3" id="KW-1185">Reference proteome</keyword>
<proteinExistence type="predicted"/>
<dbReference type="EMBL" id="KQ947404">
    <property type="protein sequence ID" value="KUJ23935.1"/>
    <property type="molecule type" value="Genomic_DNA"/>
</dbReference>
<feature type="region of interest" description="Disordered" evidence="1">
    <location>
        <begin position="288"/>
        <end position="320"/>
    </location>
</feature>
<evidence type="ECO:0000313" key="3">
    <source>
        <dbReference type="Proteomes" id="UP000070700"/>
    </source>
</evidence>
<dbReference type="OrthoDB" id="72726at2759"/>
<accession>A0A194XUE1</accession>
<organism evidence="2 3">
    <name type="scientific">Mollisia scopiformis</name>
    <name type="common">Conifer needle endophyte fungus</name>
    <name type="synonym">Phialocephala scopiformis</name>
    <dbReference type="NCBI Taxonomy" id="149040"/>
    <lineage>
        <taxon>Eukaryota</taxon>
        <taxon>Fungi</taxon>
        <taxon>Dikarya</taxon>
        <taxon>Ascomycota</taxon>
        <taxon>Pezizomycotina</taxon>
        <taxon>Leotiomycetes</taxon>
        <taxon>Helotiales</taxon>
        <taxon>Mollisiaceae</taxon>
        <taxon>Mollisia</taxon>
    </lineage>
</organism>
<sequence>MVRDLRLPRNQLPQELRDKVYDSVFTSTRVTFGQRPISRHNHKSIKPATHFLALLHVCRQIFEETKYVCLGRVLFNFERVESLLDKFSSIPSNTVSQIRHVRTRGYPLVLIFHEDHGVHDRLVWALKLLPSLQLDTLTVLGSWDGYIDCDNLNGLISHGNGWKELRYISKDSTVLQFKGDQILKGDRYWGEPQPDTWRICCYRATASIPKQMSPYTKRPRKSIASLGNLGVQEDAQLVGDDQTKREVLVVVKRGRAADISEPENGPYHSDDIRTWPDLMAWPAIKRKHTNDGNYQDSDEGYLKEEEDFEEDAYDEVNEYI</sequence>
<dbReference type="AlphaFoldDB" id="A0A194XUE1"/>
<dbReference type="KEGG" id="psco:LY89DRAFT_776141"/>
<protein>
    <submittedName>
        <fullName evidence="2">Uncharacterized protein</fullName>
    </submittedName>
</protein>
<dbReference type="PANTHER" id="PTHR38790">
    <property type="entry name" value="2EXR DOMAIN-CONTAINING PROTEIN-RELATED"/>
    <property type="match status" value="1"/>
</dbReference>
<dbReference type="Proteomes" id="UP000070700">
    <property type="component" value="Unassembled WGS sequence"/>
</dbReference>